<keyword evidence="3" id="KW-1185">Reference proteome</keyword>
<evidence type="ECO:0000313" key="3">
    <source>
        <dbReference type="Proteomes" id="UP000186323"/>
    </source>
</evidence>
<name>A0A1K1LGM1_9BACT</name>
<feature type="compositionally biased region" description="Low complexity" evidence="1">
    <location>
        <begin position="47"/>
        <end position="56"/>
    </location>
</feature>
<gene>
    <name evidence="2" type="ORF">DESPIGER_2016</name>
</gene>
<evidence type="ECO:0000313" key="2">
    <source>
        <dbReference type="EMBL" id="SFV73840.1"/>
    </source>
</evidence>
<sequence>MPRRAPAACHGKNRKKARTGPFLYKRHPARRPDDGDGAGGDEGTSGGKAPLLAPKGGLPPGPPIPQTRFSRRQEHGSRTRHRHQDICLRGPAPVPVRAGEN</sequence>
<dbReference type="EMBL" id="LT630450">
    <property type="protein sequence ID" value="SFV73840.1"/>
    <property type="molecule type" value="Genomic_DNA"/>
</dbReference>
<reference evidence="3" key="1">
    <citation type="submission" date="2016-10" db="EMBL/GenBank/DDBJ databases">
        <authorList>
            <person name="Wegmann U."/>
        </authorList>
    </citation>
    <scope>NUCLEOTIDE SEQUENCE [LARGE SCALE GENOMIC DNA]</scope>
</reference>
<feature type="region of interest" description="Disordered" evidence="1">
    <location>
        <begin position="1"/>
        <end position="101"/>
    </location>
</feature>
<feature type="compositionally biased region" description="Basic residues" evidence="1">
    <location>
        <begin position="11"/>
        <end position="29"/>
    </location>
</feature>
<feature type="compositionally biased region" description="Gly residues" evidence="1">
    <location>
        <begin position="37"/>
        <end position="46"/>
    </location>
</feature>
<evidence type="ECO:0000256" key="1">
    <source>
        <dbReference type="SAM" id="MobiDB-lite"/>
    </source>
</evidence>
<organism evidence="2 3">
    <name type="scientific">Desulfovibrio piger</name>
    <dbReference type="NCBI Taxonomy" id="901"/>
    <lineage>
        <taxon>Bacteria</taxon>
        <taxon>Pseudomonadati</taxon>
        <taxon>Thermodesulfobacteriota</taxon>
        <taxon>Desulfovibrionia</taxon>
        <taxon>Desulfovibrionales</taxon>
        <taxon>Desulfovibrionaceae</taxon>
        <taxon>Desulfovibrio</taxon>
    </lineage>
</organism>
<dbReference type="AlphaFoldDB" id="A0A1K1LGM1"/>
<dbReference type="KEGG" id="dpg:DESPIGER_2016"/>
<proteinExistence type="predicted"/>
<accession>A0A1K1LGM1</accession>
<protein>
    <submittedName>
        <fullName evidence="2">Uncharacterized protein</fullName>
    </submittedName>
</protein>
<dbReference type="Proteomes" id="UP000186323">
    <property type="component" value="Chromosome I"/>
</dbReference>